<dbReference type="EMBL" id="AQGV01000012">
    <property type="protein sequence ID" value="MBE0368750.1"/>
    <property type="molecule type" value="Genomic_DNA"/>
</dbReference>
<reference evidence="1 2" key="1">
    <citation type="submission" date="2015-03" db="EMBL/GenBank/DDBJ databases">
        <title>Genome sequence of Pseudoalteromonas aurantia.</title>
        <authorList>
            <person name="Xie B.-B."/>
            <person name="Rong J.-C."/>
            <person name="Qin Q.-L."/>
            <person name="Zhang Y.-Z."/>
        </authorList>
    </citation>
    <scope>NUCLEOTIDE SEQUENCE [LARGE SCALE GENOMIC DNA]</scope>
    <source>
        <strain evidence="1 2">208</strain>
    </source>
</reference>
<evidence type="ECO:0000313" key="2">
    <source>
        <dbReference type="Proteomes" id="UP000615755"/>
    </source>
</evidence>
<evidence type="ECO:0000313" key="1">
    <source>
        <dbReference type="EMBL" id="MBE0368750.1"/>
    </source>
</evidence>
<sequence length="40" mass="4827">MLLRQKTNQSHFNQMANIVKGYVLYNKKRNIELFKANSER</sequence>
<comment type="caution">
    <text evidence="1">The sequence shown here is derived from an EMBL/GenBank/DDBJ whole genome shotgun (WGS) entry which is preliminary data.</text>
</comment>
<dbReference type="Proteomes" id="UP000615755">
    <property type="component" value="Unassembled WGS sequence"/>
</dbReference>
<organism evidence="1 2">
    <name type="scientific">Pseudoalteromonas aurantia 208</name>
    <dbReference type="NCBI Taxonomy" id="1314867"/>
    <lineage>
        <taxon>Bacteria</taxon>
        <taxon>Pseudomonadati</taxon>
        <taxon>Pseudomonadota</taxon>
        <taxon>Gammaproteobacteria</taxon>
        <taxon>Alteromonadales</taxon>
        <taxon>Pseudoalteromonadaceae</taxon>
        <taxon>Pseudoalteromonas</taxon>
    </lineage>
</organism>
<proteinExistence type="predicted"/>
<accession>A0ABR9EEQ6</accession>
<gene>
    <name evidence="1" type="ORF">PAUR_a2433</name>
</gene>
<name>A0ABR9EEQ6_9GAMM</name>
<evidence type="ECO:0008006" key="3">
    <source>
        <dbReference type="Google" id="ProtNLM"/>
    </source>
</evidence>
<protein>
    <recommendedName>
        <fullName evidence="3">Orphan protein</fullName>
    </recommendedName>
</protein>
<keyword evidence="2" id="KW-1185">Reference proteome</keyword>